<feature type="transmembrane region" description="Helical" evidence="5">
    <location>
        <begin position="94"/>
        <end position="112"/>
    </location>
</feature>
<feature type="transmembrane region" description="Helical" evidence="5">
    <location>
        <begin position="51"/>
        <end position="73"/>
    </location>
</feature>
<dbReference type="OrthoDB" id="5829096at2759"/>
<reference evidence="7" key="1">
    <citation type="journal article" date="2015" name="Nat. Genet.">
        <title>The genome and transcriptome of the zoonotic hookworm Ancylostoma ceylanicum identify infection-specific gene families.</title>
        <authorList>
            <person name="Schwarz E.M."/>
            <person name="Hu Y."/>
            <person name="Antoshechkin I."/>
            <person name="Miller M.M."/>
            <person name="Sternberg P.W."/>
            <person name="Aroian R.V."/>
        </authorList>
    </citation>
    <scope>NUCLEOTIDE SEQUENCE</scope>
    <source>
        <strain evidence="7">HY135</strain>
    </source>
</reference>
<dbReference type="Proteomes" id="UP000024635">
    <property type="component" value="Unassembled WGS sequence"/>
</dbReference>
<feature type="transmembrane region" description="Helical" evidence="5">
    <location>
        <begin position="346"/>
        <end position="364"/>
    </location>
</feature>
<dbReference type="InterPro" id="IPR050598">
    <property type="entry name" value="AminoAcid_Transporter"/>
</dbReference>
<evidence type="ECO:0008006" key="8">
    <source>
        <dbReference type="Google" id="ProtNLM"/>
    </source>
</evidence>
<keyword evidence="2 5" id="KW-0812">Transmembrane</keyword>
<dbReference type="Pfam" id="PF13520">
    <property type="entry name" value="AA_permease_2"/>
    <property type="match status" value="1"/>
</dbReference>
<evidence type="ECO:0000256" key="5">
    <source>
        <dbReference type="SAM" id="Phobius"/>
    </source>
</evidence>
<evidence type="ECO:0000256" key="3">
    <source>
        <dbReference type="ARBA" id="ARBA00022989"/>
    </source>
</evidence>
<dbReference type="PANTHER" id="PTHR11785:SF523">
    <property type="entry name" value="AMINO ACID TRANSPORTER PROTEIN 6"/>
    <property type="match status" value="1"/>
</dbReference>
<keyword evidence="4 5" id="KW-0472">Membrane</keyword>
<sequence length="571" mass="63238">MKLFLKRMGDSKPSRSQKMGLLGAISYIIGNIVGSGIFITPTTILKTTGSMGLSLIIWVAAALISMLGSFCYVELGTSIRMSGGDFAYLCFMKWYPIAFAFMCIGCTVNYPATLAVQAQTFAEYMFQGIGIELDPTSDFWSKKLVGFALMWLLLFLNFFSLKTFVSRFQIAASIAKIAATGLVIGTGFYMLVFKGETENLRSPFTGTNWNIGAIVSALFSCLFSYDGWDILNFGAEEIEKPKRTMPLAIVIGMVCIAIIYVAVNFAYFVVLTPSQILSSDAVAMTFAQVALKQGAFIMPIFVAILLIGSLNSTMFSASRYLQAAAKEGHLPSFISGINPITDSPRTALTIHIIIAMIISFAGNLDSLISYVAFAQWSQRACTMGALIWIRFRHWPVHPEKIRMPIVMPIFFCLVCTTLVVVTIIDDISSAAVGLGIWAGGFIIYMLLIFDRALPSSSTYRRITRKINNNTTEWAQIIFDVMPEQGDDSEREYAIGGPPHKVFSIDAKSEALSDFIFASLDEDFVKTRVSIVVSIVIVHLCFEFFSDFFRILFRVGDLQLTAVYLPEQDQQF</sequence>
<dbReference type="GO" id="GO:0015179">
    <property type="term" value="F:L-amino acid transmembrane transporter activity"/>
    <property type="evidence" value="ECO:0007669"/>
    <property type="project" value="TreeGrafter"/>
</dbReference>
<evidence type="ECO:0000256" key="4">
    <source>
        <dbReference type="ARBA" id="ARBA00023136"/>
    </source>
</evidence>
<accession>A0A016USE8</accession>
<gene>
    <name evidence="6" type="primary">Acey_s0029.g1846</name>
    <name evidence="6" type="ORF">Y032_0029g1846</name>
</gene>
<evidence type="ECO:0000256" key="2">
    <source>
        <dbReference type="ARBA" id="ARBA00022692"/>
    </source>
</evidence>
<comment type="subcellular location">
    <subcellularLocation>
        <location evidence="1">Membrane</location>
        <topology evidence="1">Multi-pass membrane protein</topology>
    </subcellularLocation>
</comment>
<dbReference type="STRING" id="53326.A0A016USE8"/>
<feature type="transmembrane region" description="Helical" evidence="5">
    <location>
        <begin position="247"/>
        <end position="270"/>
    </location>
</feature>
<dbReference type="FunFam" id="1.20.1740.10:FF:000058">
    <property type="entry name" value="Amino Acid Transporter"/>
    <property type="match status" value="1"/>
</dbReference>
<feature type="transmembrane region" description="Helical" evidence="5">
    <location>
        <begin position="403"/>
        <end position="424"/>
    </location>
</feature>
<feature type="transmembrane region" description="Helical" evidence="5">
    <location>
        <begin position="290"/>
        <end position="310"/>
    </location>
</feature>
<protein>
    <recommendedName>
        <fullName evidence="8">Amino acid permease</fullName>
    </recommendedName>
</protein>
<feature type="transmembrane region" description="Helical" evidence="5">
    <location>
        <begin position="430"/>
        <end position="449"/>
    </location>
</feature>
<evidence type="ECO:0000313" key="7">
    <source>
        <dbReference type="Proteomes" id="UP000024635"/>
    </source>
</evidence>
<evidence type="ECO:0000256" key="1">
    <source>
        <dbReference type="ARBA" id="ARBA00004141"/>
    </source>
</evidence>
<keyword evidence="7" id="KW-1185">Reference proteome</keyword>
<dbReference type="EMBL" id="JARK01001365">
    <property type="protein sequence ID" value="EYC17747.1"/>
    <property type="molecule type" value="Genomic_DNA"/>
</dbReference>
<dbReference type="AlphaFoldDB" id="A0A016USE8"/>
<proteinExistence type="predicted"/>
<feature type="transmembrane region" description="Helical" evidence="5">
    <location>
        <begin position="211"/>
        <end position="235"/>
    </location>
</feature>
<organism evidence="6 7">
    <name type="scientific">Ancylostoma ceylanicum</name>
    <dbReference type="NCBI Taxonomy" id="53326"/>
    <lineage>
        <taxon>Eukaryota</taxon>
        <taxon>Metazoa</taxon>
        <taxon>Ecdysozoa</taxon>
        <taxon>Nematoda</taxon>
        <taxon>Chromadorea</taxon>
        <taxon>Rhabditida</taxon>
        <taxon>Rhabditina</taxon>
        <taxon>Rhabditomorpha</taxon>
        <taxon>Strongyloidea</taxon>
        <taxon>Ancylostomatidae</taxon>
        <taxon>Ancylostomatinae</taxon>
        <taxon>Ancylostoma</taxon>
    </lineage>
</organism>
<comment type="caution">
    <text evidence="6">The sequence shown here is derived from an EMBL/GenBank/DDBJ whole genome shotgun (WGS) entry which is preliminary data.</text>
</comment>
<keyword evidence="3 5" id="KW-1133">Transmembrane helix</keyword>
<feature type="transmembrane region" description="Helical" evidence="5">
    <location>
        <begin position="173"/>
        <end position="191"/>
    </location>
</feature>
<name>A0A016USE8_9BILA</name>
<dbReference type="PANTHER" id="PTHR11785">
    <property type="entry name" value="AMINO ACID TRANSPORTER"/>
    <property type="match status" value="1"/>
</dbReference>
<feature type="transmembrane region" description="Helical" evidence="5">
    <location>
        <begin position="21"/>
        <end position="39"/>
    </location>
</feature>
<dbReference type="Gene3D" id="1.20.1740.10">
    <property type="entry name" value="Amino acid/polyamine transporter I"/>
    <property type="match status" value="1"/>
</dbReference>
<dbReference type="GO" id="GO:0016020">
    <property type="term" value="C:membrane"/>
    <property type="evidence" value="ECO:0007669"/>
    <property type="project" value="UniProtKB-SubCell"/>
</dbReference>
<dbReference type="InterPro" id="IPR002293">
    <property type="entry name" value="AA/rel_permease1"/>
</dbReference>
<evidence type="ECO:0000313" key="6">
    <source>
        <dbReference type="EMBL" id="EYC17747.1"/>
    </source>
</evidence>
<feature type="transmembrane region" description="Helical" evidence="5">
    <location>
        <begin position="144"/>
        <end position="161"/>
    </location>
</feature>